<gene>
    <name evidence="1" type="ORF">GCM10010358_68200</name>
</gene>
<protein>
    <submittedName>
        <fullName evidence="1">Uncharacterized protein</fullName>
    </submittedName>
</protein>
<dbReference type="Proteomes" id="UP000619244">
    <property type="component" value="Unassembled WGS sequence"/>
</dbReference>
<accession>A0A918NYI8</accession>
<reference evidence="1" key="2">
    <citation type="submission" date="2020-09" db="EMBL/GenBank/DDBJ databases">
        <authorList>
            <person name="Sun Q."/>
            <person name="Ohkuma M."/>
        </authorList>
    </citation>
    <scope>NUCLEOTIDE SEQUENCE</scope>
    <source>
        <strain evidence="1">JCM 4790</strain>
    </source>
</reference>
<sequence>MPTPILCHVCHEGRYRPRGPQTYACWSCRSTATAAAFPVQGDERLIVHEGIVQVLTVPEGHQVITPTRRVHAPHLGAGLALALRLHPHRPVFARPEDATTAAELLTLLDEDERGPWVLSRAQLQVLVRAMELRHALLPFSARQYPEFDAEIRAAYAHTQCADEV</sequence>
<dbReference type="AlphaFoldDB" id="A0A918NYI8"/>
<comment type="caution">
    <text evidence="1">The sequence shown here is derived from an EMBL/GenBank/DDBJ whole genome shotgun (WGS) entry which is preliminary data.</text>
</comment>
<evidence type="ECO:0000313" key="1">
    <source>
        <dbReference type="EMBL" id="GGY05168.1"/>
    </source>
</evidence>
<reference evidence="1" key="1">
    <citation type="journal article" date="2014" name="Int. J. Syst. Evol. Microbiol.">
        <title>Complete genome sequence of Corynebacterium casei LMG S-19264T (=DSM 44701T), isolated from a smear-ripened cheese.</title>
        <authorList>
            <consortium name="US DOE Joint Genome Institute (JGI-PGF)"/>
            <person name="Walter F."/>
            <person name="Albersmeier A."/>
            <person name="Kalinowski J."/>
            <person name="Ruckert C."/>
        </authorList>
    </citation>
    <scope>NUCLEOTIDE SEQUENCE</scope>
    <source>
        <strain evidence="1">JCM 4790</strain>
    </source>
</reference>
<evidence type="ECO:0000313" key="2">
    <source>
        <dbReference type="Proteomes" id="UP000619244"/>
    </source>
</evidence>
<dbReference type="EMBL" id="BMVU01000055">
    <property type="protein sequence ID" value="GGY05168.1"/>
    <property type="molecule type" value="Genomic_DNA"/>
</dbReference>
<name>A0A918NYI8_9ACTN</name>
<dbReference type="RefSeq" id="WP_190194242.1">
    <property type="nucleotide sequence ID" value="NZ_BMVU01000055.1"/>
</dbReference>
<keyword evidence="2" id="KW-1185">Reference proteome</keyword>
<proteinExistence type="predicted"/>
<organism evidence="1 2">
    <name type="scientific">Streptomyces minutiscleroticus</name>
    <dbReference type="NCBI Taxonomy" id="68238"/>
    <lineage>
        <taxon>Bacteria</taxon>
        <taxon>Bacillati</taxon>
        <taxon>Actinomycetota</taxon>
        <taxon>Actinomycetes</taxon>
        <taxon>Kitasatosporales</taxon>
        <taxon>Streptomycetaceae</taxon>
        <taxon>Streptomyces</taxon>
    </lineage>
</organism>